<keyword evidence="2" id="KW-1185">Reference proteome</keyword>
<dbReference type="AlphaFoldDB" id="A0A0E0JTP9"/>
<dbReference type="STRING" id="4537.A0A0E0JTP9"/>
<dbReference type="PANTHER" id="PTHR33052">
    <property type="entry name" value="DUF4228 DOMAIN PROTEIN-RELATED"/>
    <property type="match status" value="1"/>
</dbReference>
<dbReference type="InterPro" id="IPR025322">
    <property type="entry name" value="PADRE_dom"/>
</dbReference>
<dbReference type="eggNOG" id="ENOG502QVTC">
    <property type="taxonomic scope" value="Eukaryota"/>
</dbReference>
<dbReference type="EnsemblPlants" id="OPUNC01G43060.1">
    <property type="protein sequence ID" value="OPUNC01G43060.1"/>
    <property type="gene ID" value="OPUNC01G43060"/>
</dbReference>
<sequence length="231" mass="24492">MGNGLSPCMHLPAKAAAATAAGVKLVYWGGQTRLLADDDGVCTVVAGDVTAELPGDHVVCAADSFYVGLPIPVMSSSEELMAGRTYFVLPAERFSCFKVLTAAALASLSPAPSKKVSIAGPGQCPFEYVKGEGGAALIRVLPEFIEKVISCDDNSGGRRRMSTSNKCRGAAPSSTATTTELCSTPELKRHYALLVGRRNQPWSPRLETISECNKTSKLLLRRTTARLLSSR</sequence>
<organism evidence="1">
    <name type="scientific">Oryza punctata</name>
    <name type="common">Red rice</name>
    <dbReference type="NCBI Taxonomy" id="4537"/>
    <lineage>
        <taxon>Eukaryota</taxon>
        <taxon>Viridiplantae</taxon>
        <taxon>Streptophyta</taxon>
        <taxon>Embryophyta</taxon>
        <taxon>Tracheophyta</taxon>
        <taxon>Spermatophyta</taxon>
        <taxon>Magnoliopsida</taxon>
        <taxon>Liliopsida</taxon>
        <taxon>Poales</taxon>
        <taxon>Poaceae</taxon>
        <taxon>BOP clade</taxon>
        <taxon>Oryzoideae</taxon>
        <taxon>Oryzeae</taxon>
        <taxon>Oryzinae</taxon>
        <taxon>Oryza</taxon>
    </lineage>
</organism>
<accession>A0A0E0JTP9</accession>
<dbReference type="Proteomes" id="UP000026962">
    <property type="component" value="Chromosome 1"/>
</dbReference>
<protein>
    <submittedName>
        <fullName evidence="1">Uncharacterized protein</fullName>
    </submittedName>
</protein>
<dbReference type="HOGENOM" id="CLU_074228_0_1_1"/>
<reference evidence="1" key="2">
    <citation type="submission" date="2018-05" db="EMBL/GenBank/DDBJ databases">
        <title>OpunRS2 (Oryza punctata Reference Sequence Version 2).</title>
        <authorList>
            <person name="Zhang J."/>
            <person name="Kudrna D."/>
            <person name="Lee S."/>
            <person name="Talag J."/>
            <person name="Welchert J."/>
            <person name="Wing R.A."/>
        </authorList>
    </citation>
    <scope>NUCLEOTIDE SEQUENCE [LARGE SCALE GENOMIC DNA]</scope>
</reference>
<dbReference type="OMA" id="ECPFEYV"/>
<name>A0A0E0JTP9_ORYPU</name>
<dbReference type="Gramene" id="OPUNC01G43060.1">
    <property type="protein sequence ID" value="OPUNC01G43060.1"/>
    <property type="gene ID" value="OPUNC01G43060"/>
</dbReference>
<proteinExistence type="predicted"/>
<dbReference type="Pfam" id="PF14009">
    <property type="entry name" value="PADRE"/>
    <property type="match status" value="1"/>
</dbReference>
<evidence type="ECO:0000313" key="2">
    <source>
        <dbReference type="Proteomes" id="UP000026962"/>
    </source>
</evidence>
<reference evidence="1" key="1">
    <citation type="submission" date="2015-04" db="UniProtKB">
        <authorList>
            <consortium name="EnsemblPlants"/>
        </authorList>
    </citation>
    <scope>IDENTIFICATION</scope>
</reference>
<evidence type="ECO:0000313" key="1">
    <source>
        <dbReference type="EnsemblPlants" id="OPUNC01G43060.1"/>
    </source>
</evidence>